<keyword evidence="4 9" id="KW-0488">Methylation</keyword>
<evidence type="ECO:0000256" key="1">
    <source>
        <dbReference type="ARBA" id="ARBA00004377"/>
    </source>
</evidence>
<dbReference type="Pfam" id="PF07963">
    <property type="entry name" value="N_methyl"/>
    <property type="match status" value="1"/>
</dbReference>
<dbReference type="AlphaFoldDB" id="A0A1I2HUM5"/>
<evidence type="ECO:0000313" key="11">
    <source>
        <dbReference type="EMBL" id="SFF32447.1"/>
    </source>
</evidence>
<proteinExistence type="inferred from homology"/>
<sequence length="122" mass="13642">MDERGFTLVEMLVAVTVLAIAMAAILAGMARYADNAARLRERTIALWVAHNRLTEIALQPTWPDLGRSDGEMHMAGRTWKWEVEVKKTEDAHLRRIDIRIPSPTREGDAASLSAFIADTGRQ</sequence>
<dbReference type="RefSeq" id="WP_091531306.1">
    <property type="nucleotide sequence ID" value="NZ_FOOC01000002.1"/>
</dbReference>
<keyword evidence="3" id="KW-1003">Cell membrane</keyword>
<evidence type="ECO:0000256" key="2">
    <source>
        <dbReference type="ARBA" id="ARBA00008358"/>
    </source>
</evidence>
<protein>
    <recommendedName>
        <fullName evidence="9">Type II secretion system protein I</fullName>
        <shortName evidence="9">T2SS minor pseudopilin I</shortName>
    </recommendedName>
</protein>
<evidence type="ECO:0000256" key="5">
    <source>
        <dbReference type="ARBA" id="ARBA00022519"/>
    </source>
</evidence>
<organism evidence="11 12">
    <name type="scientific">Fontimonas thermophila</name>
    <dbReference type="NCBI Taxonomy" id="1076937"/>
    <lineage>
        <taxon>Bacteria</taxon>
        <taxon>Pseudomonadati</taxon>
        <taxon>Pseudomonadota</taxon>
        <taxon>Gammaproteobacteria</taxon>
        <taxon>Nevskiales</taxon>
        <taxon>Nevskiaceae</taxon>
        <taxon>Fontimonas</taxon>
    </lineage>
</organism>
<dbReference type="InterPro" id="IPR003413">
    <property type="entry name" value="T2SS_GspI_C"/>
</dbReference>
<dbReference type="PANTHER" id="PTHR38779">
    <property type="entry name" value="TYPE II SECRETION SYSTEM PROTEIN I-RELATED"/>
    <property type="match status" value="1"/>
</dbReference>
<dbReference type="InterPro" id="IPR010052">
    <property type="entry name" value="T2SS_protein-GspI"/>
</dbReference>
<dbReference type="Pfam" id="PF02501">
    <property type="entry name" value="T2SSI"/>
    <property type="match status" value="1"/>
</dbReference>
<evidence type="ECO:0000259" key="10">
    <source>
        <dbReference type="Pfam" id="PF02501"/>
    </source>
</evidence>
<dbReference type="Gene3D" id="3.30.1300.30">
    <property type="entry name" value="GSPII I/J protein-like"/>
    <property type="match status" value="1"/>
</dbReference>
<dbReference type="InterPro" id="IPR012902">
    <property type="entry name" value="N_methyl_site"/>
</dbReference>
<comment type="subcellular location">
    <subcellularLocation>
        <location evidence="1 9">Cell inner membrane</location>
        <topology evidence="1 9">Single-pass membrane protein</topology>
    </subcellularLocation>
</comment>
<reference evidence="11 12" key="1">
    <citation type="submission" date="2016-10" db="EMBL/GenBank/DDBJ databases">
        <authorList>
            <person name="de Groot N.N."/>
        </authorList>
    </citation>
    <scope>NUCLEOTIDE SEQUENCE [LARGE SCALE GENOMIC DNA]</scope>
    <source>
        <strain evidence="11 12">DSM 23609</strain>
    </source>
</reference>
<evidence type="ECO:0000256" key="4">
    <source>
        <dbReference type="ARBA" id="ARBA00022481"/>
    </source>
</evidence>
<evidence type="ECO:0000313" key="12">
    <source>
        <dbReference type="Proteomes" id="UP000199771"/>
    </source>
</evidence>
<dbReference type="PROSITE" id="PS00409">
    <property type="entry name" value="PROKAR_NTER_METHYL"/>
    <property type="match status" value="1"/>
</dbReference>
<gene>
    <name evidence="11" type="ORF">SAMN04488120_102175</name>
</gene>
<comment type="function">
    <text evidence="9">Component of the type II secretion system required for the energy-dependent secretion of extracellular factors such as proteases and toxins from the periplasm.</text>
</comment>
<keyword evidence="12" id="KW-1185">Reference proteome</keyword>
<comment type="subunit">
    <text evidence="9">Type II secretion is composed of four main components: the outer membrane complex, the inner membrane complex, the cytoplasmic secretion ATPase and the periplasm-spanning pseudopilus.</text>
</comment>
<dbReference type="OrthoDB" id="6121517at2"/>
<name>A0A1I2HUM5_9GAMM</name>
<dbReference type="PANTHER" id="PTHR38779:SF2">
    <property type="entry name" value="TYPE II SECRETION SYSTEM PROTEIN I-RELATED"/>
    <property type="match status" value="1"/>
</dbReference>
<evidence type="ECO:0000256" key="9">
    <source>
        <dbReference type="RuleBase" id="RU368030"/>
    </source>
</evidence>
<dbReference type="STRING" id="1076937.SAMN04488120_102175"/>
<evidence type="ECO:0000256" key="3">
    <source>
        <dbReference type="ARBA" id="ARBA00022475"/>
    </source>
</evidence>
<evidence type="ECO:0000256" key="8">
    <source>
        <dbReference type="ARBA" id="ARBA00023136"/>
    </source>
</evidence>
<dbReference type="InterPro" id="IPR045584">
    <property type="entry name" value="Pilin-like"/>
</dbReference>
<keyword evidence="7 9" id="KW-1133">Transmembrane helix</keyword>
<keyword evidence="8 9" id="KW-0472">Membrane</keyword>
<keyword evidence="5 9" id="KW-0997">Cell inner membrane</keyword>
<dbReference type="NCBIfam" id="TIGR02532">
    <property type="entry name" value="IV_pilin_GFxxxE"/>
    <property type="match status" value="1"/>
</dbReference>
<dbReference type="GO" id="GO:0005886">
    <property type="term" value="C:plasma membrane"/>
    <property type="evidence" value="ECO:0007669"/>
    <property type="project" value="UniProtKB-SubCell"/>
</dbReference>
<feature type="transmembrane region" description="Helical" evidence="9">
    <location>
        <begin position="12"/>
        <end position="33"/>
    </location>
</feature>
<dbReference type="EMBL" id="FOOC01000002">
    <property type="protein sequence ID" value="SFF32447.1"/>
    <property type="molecule type" value="Genomic_DNA"/>
</dbReference>
<comment type="similarity">
    <text evidence="2 9">Belongs to the GSP I family.</text>
</comment>
<comment type="PTM">
    <text evidence="9">Cleaved by prepilin peptidase.</text>
</comment>
<dbReference type="GO" id="GO:0015627">
    <property type="term" value="C:type II protein secretion system complex"/>
    <property type="evidence" value="ECO:0007669"/>
    <property type="project" value="UniProtKB-UniRule"/>
</dbReference>
<dbReference type="SUPFAM" id="SSF54523">
    <property type="entry name" value="Pili subunits"/>
    <property type="match status" value="2"/>
</dbReference>
<evidence type="ECO:0000256" key="7">
    <source>
        <dbReference type="ARBA" id="ARBA00022989"/>
    </source>
</evidence>
<dbReference type="GO" id="GO:0015628">
    <property type="term" value="P:protein secretion by the type II secretion system"/>
    <property type="evidence" value="ECO:0007669"/>
    <property type="project" value="UniProtKB-UniRule"/>
</dbReference>
<accession>A0A1I2HUM5</accession>
<evidence type="ECO:0000256" key="6">
    <source>
        <dbReference type="ARBA" id="ARBA00022692"/>
    </source>
</evidence>
<feature type="domain" description="Type II secretion system protein GspI C-terminal" evidence="10">
    <location>
        <begin position="39"/>
        <end position="116"/>
    </location>
</feature>
<keyword evidence="6 9" id="KW-0812">Transmembrane</keyword>
<dbReference type="Proteomes" id="UP000199771">
    <property type="component" value="Unassembled WGS sequence"/>
</dbReference>
<dbReference type="NCBIfam" id="TIGR01707">
    <property type="entry name" value="gspI"/>
    <property type="match status" value="1"/>
</dbReference>